<organism evidence="8 9">
    <name type="scientific">Coemansia reversa (strain ATCC 12441 / NRRL 1564)</name>
    <dbReference type="NCBI Taxonomy" id="763665"/>
    <lineage>
        <taxon>Eukaryota</taxon>
        <taxon>Fungi</taxon>
        <taxon>Fungi incertae sedis</taxon>
        <taxon>Zoopagomycota</taxon>
        <taxon>Kickxellomycotina</taxon>
        <taxon>Kickxellomycetes</taxon>
        <taxon>Kickxellales</taxon>
        <taxon>Kickxellaceae</taxon>
        <taxon>Coemansia</taxon>
    </lineage>
</organism>
<dbReference type="GO" id="GO:0005789">
    <property type="term" value="C:endoplasmic reticulum membrane"/>
    <property type="evidence" value="ECO:0007669"/>
    <property type="project" value="TreeGrafter"/>
</dbReference>
<protein>
    <submittedName>
        <fullName evidence="8">DnaJ-domain-containing protein</fullName>
    </submittedName>
</protein>
<dbReference type="PANTHER" id="PTHR43908:SF3">
    <property type="entry name" value="AT29763P-RELATED"/>
    <property type="match status" value="1"/>
</dbReference>
<feature type="domain" description="J" evidence="7">
    <location>
        <begin position="117"/>
        <end position="181"/>
    </location>
</feature>
<dbReference type="PRINTS" id="PR00625">
    <property type="entry name" value="JDOMAIN"/>
</dbReference>
<dbReference type="AlphaFoldDB" id="A0A2G5BBQ3"/>
<feature type="region of interest" description="Disordered" evidence="5">
    <location>
        <begin position="34"/>
        <end position="98"/>
    </location>
</feature>
<dbReference type="InterPro" id="IPR001623">
    <property type="entry name" value="DnaJ_domain"/>
</dbReference>
<dbReference type="Pfam" id="PF09320">
    <property type="entry name" value="DUF1977"/>
    <property type="match status" value="1"/>
</dbReference>
<comment type="subcellular location">
    <subcellularLocation>
        <location evidence="1">Membrane</location>
        <topology evidence="1">Single-pass membrane protein</topology>
    </subcellularLocation>
</comment>
<keyword evidence="2 6" id="KW-0812">Transmembrane</keyword>
<dbReference type="Pfam" id="PF00226">
    <property type="entry name" value="DnaJ"/>
    <property type="match status" value="1"/>
</dbReference>
<evidence type="ECO:0000313" key="8">
    <source>
        <dbReference type="EMBL" id="PIA16422.1"/>
    </source>
</evidence>
<dbReference type="InterPro" id="IPR051100">
    <property type="entry name" value="DnaJ_subfamily_B/C"/>
</dbReference>
<feature type="region of interest" description="Disordered" evidence="5">
    <location>
        <begin position="181"/>
        <end position="206"/>
    </location>
</feature>
<dbReference type="OrthoDB" id="1507364at2759"/>
<dbReference type="CDD" id="cd06257">
    <property type="entry name" value="DnaJ"/>
    <property type="match status" value="1"/>
</dbReference>
<dbReference type="Proteomes" id="UP000242474">
    <property type="component" value="Unassembled WGS sequence"/>
</dbReference>
<evidence type="ECO:0000256" key="6">
    <source>
        <dbReference type="SAM" id="Phobius"/>
    </source>
</evidence>
<sequence>MEVNRDEAARALLIAQNKWQSGDKAGALRLARKSHSLYPTDANKQLIEKYSAQEEKQTPETAGTTASKESSSSQTEKEGLRNRATAKGTQKQEQKQQRIYTEDQVTAVRRVMTKQDDYYGVLGVERTATEVEIKKAYRKSALTFHPDKNKAPRADEAFKLVAHAFTVLSDSDKRAHYDRFGADTRSSSRAPQQQRQQPFANSGFRGFDDEISPEDLFNMFFGGDFGQFNVQFGPNGGFAQRGVRFGAGRRPFQQQQQQQQQQGTANRGVWASCMQILPLILLLLSFFGSAVISVLFGDDSGPSYAFERSARYTNSRMTSSRNVAYWVDGREFARSALDRAPAKLWQYEREVEAQYISHLQRRCRREREHKRNQIYLAQGWLGIGVDKKRLEAAEAISMPSCDELRRFR</sequence>
<evidence type="ECO:0000313" key="9">
    <source>
        <dbReference type="Proteomes" id="UP000242474"/>
    </source>
</evidence>
<dbReference type="STRING" id="763665.A0A2G5BBQ3"/>
<evidence type="ECO:0000256" key="2">
    <source>
        <dbReference type="ARBA" id="ARBA00022692"/>
    </source>
</evidence>
<evidence type="ECO:0000259" key="7">
    <source>
        <dbReference type="PROSITE" id="PS50076"/>
    </source>
</evidence>
<evidence type="ECO:0000256" key="4">
    <source>
        <dbReference type="ARBA" id="ARBA00023136"/>
    </source>
</evidence>
<evidence type="ECO:0000256" key="3">
    <source>
        <dbReference type="ARBA" id="ARBA00022989"/>
    </source>
</evidence>
<keyword evidence="9" id="KW-1185">Reference proteome</keyword>
<dbReference type="GO" id="GO:0071218">
    <property type="term" value="P:cellular response to misfolded protein"/>
    <property type="evidence" value="ECO:0007669"/>
    <property type="project" value="TreeGrafter"/>
</dbReference>
<dbReference type="InterPro" id="IPR036869">
    <property type="entry name" value="J_dom_sf"/>
</dbReference>
<dbReference type="InterPro" id="IPR015399">
    <property type="entry name" value="DUF1977_DnaJ-like"/>
</dbReference>
<evidence type="ECO:0000256" key="1">
    <source>
        <dbReference type="ARBA" id="ARBA00004167"/>
    </source>
</evidence>
<dbReference type="EMBL" id="KZ303500">
    <property type="protein sequence ID" value="PIA16422.1"/>
    <property type="molecule type" value="Genomic_DNA"/>
</dbReference>
<dbReference type="Gene3D" id="1.10.287.110">
    <property type="entry name" value="DnaJ domain"/>
    <property type="match status" value="1"/>
</dbReference>
<dbReference type="SMART" id="SM00271">
    <property type="entry name" value="DnaJ"/>
    <property type="match status" value="1"/>
</dbReference>
<evidence type="ECO:0000256" key="5">
    <source>
        <dbReference type="SAM" id="MobiDB-lite"/>
    </source>
</evidence>
<keyword evidence="3 6" id="KW-1133">Transmembrane helix</keyword>
<keyword evidence="4 6" id="KW-0472">Membrane</keyword>
<dbReference type="PANTHER" id="PTHR43908">
    <property type="entry name" value="AT29763P-RELATED"/>
    <property type="match status" value="1"/>
</dbReference>
<feature type="compositionally biased region" description="Low complexity" evidence="5">
    <location>
        <begin position="60"/>
        <end position="74"/>
    </location>
</feature>
<name>A0A2G5BBQ3_COERN</name>
<accession>A0A2G5BBQ3</accession>
<gene>
    <name evidence="8" type="ORF">COEREDRAFT_15522</name>
</gene>
<dbReference type="PROSITE" id="PS50076">
    <property type="entry name" value="DNAJ_2"/>
    <property type="match status" value="1"/>
</dbReference>
<dbReference type="FunFam" id="1.10.287.110:FF:000070">
    <property type="entry name" value="Endoplasmic reticulum protein, putative"/>
    <property type="match status" value="1"/>
</dbReference>
<feature type="compositionally biased region" description="Low complexity" evidence="5">
    <location>
        <begin position="185"/>
        <end position="198"/>
    </location>
</feature>
<dbReference type="GO" id="GO:0030544">
    <property type="term" value="F:Hsp70 protein binding"/>
    <property type="evidence" value="ECO:0007669"/>
    <property type="project" value="TreeGrafter"/>
</dbReference>
<feature type="transmembrane region" description="Helical" evidence="6">
    <location>
        <begin position="276"/>
        <end position="296"/>
    </location>
</feature>
<proteinExistence type="predicted"/>
<reference evidence="8 9" key="1">
    <citation type="journal article" date="2015" name="Genome Biol. Evol.">
        <title>Phylogenomic analyses indicate that early fungi evolved digesting cell walls of algal ancestors of land plants.</title>
        <authorList>
            <person name="Chang Y."/>
            <person name="Wang S."/>
            <person name="Sekimoto S."/>
            <person name="Aerts A.L."/>
            <person name="Choi C."/>
            <person name="Clum A."/>
            <person name="LaButti K.M."/>
            <person name="Lindquist E.A."/>
            <person name="Yee Ngan C."/>
            <person name="Ohm R.A."/>
            <person name="Salamov A.A."/>
            <person name="Grigoriev I.V."/>
            <person name="Spatafora J.W."/>
            <person name="Berbee M.L."/>
        </authorList>
    </citation>
    <scope>NUCLEOTIDE SEQUENCE [LARGE SCALE GENOMIC DNA]</scope>
    <source>
        <strain evidence="8 9">NRRL 1564</strain>
    </source>
</reference>
<dbReference type="SUPFAM" id="SSF46565">
    <property type="entry name" value="Chaperone J-domain"/>
    <property type="match status" value="1"/>
</dbReference>